<protein>
    <recommendedName>
        <fullName evidence="1">BFN domain-containing protein</fullName>
    </recommendedName>
</protein>
<dbReference type="PANTHER" id="PTHR15160">
    <property type="entry name" value="VON HIPPEL-LINDAU PROTEIN"/>
    <property type="match status" value="1"/>
</dbReference>
<dbReference type="PROSITE" id="PS51658">
    <property type="entry name" value="BFN"/>
    <property type="match status" value="1"/>
</dbReference>
<proteinExistence type="predicted"/>
<feature type="domain" description="BFN" evidence="1">
    <location>
        <begin position="39"/>
        <end position="170"/>
    </location>
</feature>
<dbReference type="Pfam" id="PF02577">
    <property type="entry name" value="BFN_dom"/>
    <property type="match status" value="1"/>
</dbReference>
<name>A0A564ZG82_9BACT</name>
<organism evidence="2 3">
    <name type="scientific">Candidatus Methylomirabilis lanthanidiphila</name>
    <dbReference type="NCBI Taxonomy" id="2211376"/>
    <lineage>
        <taxon>Bacteria</taxon>
        <taxon>Candidatus Methylomirabilota</taxon>
        <taxon>Candidatus Methylomirabilia</taxon>
        <taxon>Candidatus Methylomirabilales</taxon>
        <taxon>Candidatus Methylomirabilaceae</taxon>
        <taxon>Candidatus Methylomirabilis</taxon>
    </lineage>
</organism>
<dbReference type="AlphaFoldDB" id="A0A564ZG82"/>
<dbReference type="Proteomes" id="UP000334340">
    <property type="component" value="Unassembled WGS sequence"/>
</dbReference>
<evidence type="ECO:0000313" key="2">
    <source>
        <dbReference type="EMBL" id="VUZ84329.1"/>
    </source>
</evidence>
<evidence type="ECO:0000259" key="1">
    <source>
        <dbReference type="PROSITE" id="PS51658"/>
    </source>
</evidence>
<gene>
    <name evidence="2" type="ORF">MELA_00700</name>
</gene>
<dbReference type="PANTHER" id="PTHR15160:SF1">
    <property type="entry name" value="VON HIPPEL-LINDAU DISEASE TUMOR SUPPRESSOR"/>
    <property type="match status" value="1"/>
</dbReference>
<dbReference type="InterPro" id="IPR036104">
    <property type="entry name" value="BFN_sf"/>
</dbReference>
<dbReference type="EMBL" id="CABIKM010000011">
    <property type="protein sequence ID" value="VUZ84329.1"/>
    <property type="molecule type" value="Genomic_DNA"/>
</dbReference>
<dbReference type="SUPFAM" id="SSF103256">
    <property type="entry name" value="Hypothetical protein TM0160"/>
    <property type="match status" value="1"/>
</dbReference>
<dbReference type="InterPro" id="IPR003729">
    <property type="entry name" value="Bi_nuclease_dom"/>
</dbReference>
<dbReference type="Gene3D" id="3.10.690.10">
    <property type="entry name" value="Bifunctional nuclease domain"/>
    <property type="match status" value="1"/>
</dbReference>
<keyword evidence="3" id="KW-1185">Reference proteome</keyword>
<evidence type="ECO:0000313" key="3">
    <source>
        <dbReference type="Proteomes" id="UP000334340"/>
    </source>
</evidence>
<accession>A0A564ZG82</accession>
<dbReference type="GO" id="GO:0004518">
    <property type="term" value="F:nuclease activity"/>
    <property type="evidence" value="ECO:0007669"/>
    <property type="project" value="InterPro"/>
</dbReference>
<reference evidence="2 3" key="1">
    <citation type="submission" date="2019-07" db="EMBL/GenBank/DDBJ databases">
        <authorList>
            <person name="Cremers G."/>
        </authorList>
    </citation>
    <scope>NUCLEOTIDE SEQUENCE [LARGE SCALE GENOMIC DNA]</scope>
</reference>
<sequence length="173" mass="18966">MNKQQRHSAYYPRIATVSLLTALFLIPWTAGQAEERKDLYEMEVLGVAPAPGGDQTAVLLRGKGAKRELTLFVGPLEAQSIVVPLQQLTPPRPLTHDLTLSLLAALRSHLGRVIISDFRDNIYYATLYIEIDGKEITVDSRPSDAIALALRASVPIYASNKALDNVGSSQLTR</sequence>